<dbReference type="STRING" id="53468.A0A0R3UGK0"/>
<evidence type="ECO:0000256" key="7">
    <source>
        <dbReference type="ARBA" id="ARBA00023242"/>
    </source>
</evidence>
<name>A0A0R3UGK0_MESCO</name>
<organism evidence="12">
    <name type="scientific">Mesocestoides corti</name>
    <name type="common">Flatworm</name>
    <dbReference type="NCBI Taxonomy" id="53468"/>
    <lineage>
        <taxon>Eukaryota</taxon>
        <taxon>Metazoa</taxon>
        <taxon>Spiralia</taxon>
        <taxon>Lophotrochozoa</taxon>
        <taxon>Platyhelminthes</taxon>
        <taxon>Cestoda</taxon>
        <taxon>Eucestoda</taxon>
        <taxon>Cyclophyllidea</taxon>
        <taxon>Mesocestoididae</taxon>
        <taxon>Mesocestoides</taxon>
    </lineage>
</organism>
<dbReference type="InterPro" id="IPR058669">
    <property type="entry name" value="TPR_IPO7/11-like"/>
</dbReference>
<gene>
    <name evidence="10" type="ORF">MCOS_LOCUS6360</name>
</gene>
<dbReference type="PROSITE" id="PS50166">
    <property type="entry name" value="IMPORTIN_B_NT"/>
    <property type="match status" value="1"/>
</dbReference>
<dbReference type="InterPro" id="IPR001494">
    <property type="entry name" value="Importin-beta_N"/>
</dbReference>
<dbReference type="GO" id="GO:0005829">
    <property type="term" value="C:cytosol"/>
    <property type="evidence" value="ECO:0007669"/>
    <property type="project" value="TreeGrafter"/>
</dbReference>
<evidence type="ECO:0000256" key="1">
    <source>
        <dbReference type="ARBA" id="ARBA00004123"/>
    </source>
</evidence>
<feature type="region of interest" description="Disordered" evidence="8">
    <location>
        <begin position="891"/>
        <end position="927"/>
    </location>
</feature>
<dbReference type="PANTHER" id="PTHR10997:SF18">
    <property type="entry name" value="D-IMPORTIN 7_RANBP7"/>
    <property type="match status" value="1"/>
</dbReference>
<dbReference type="GO" id="GO:0005635">
    <property type="term" value="C:nuclear envelope"/>
    <property type="evidence" value="ECO:0007669"/>
    <property type="project" value="TreeGrafter"/>
</dbReference>
<evidence type="ECO:0000313" key="10">
    <source>
        <dbReference type="EMBL" id="VDD80357.1"/>
    </source>
</evidence>
<dbReference type="Proteomes" id="UP000267029">
    <property type="component" value="Unassembled WGS sequence"/>
</dbReference>
<feature type="region of interest" description="Disordered" evidence="8">
    <location>
        <begin position="945"/>
        <end position="964"/>
    </location>
</feature>
<reference evidence="10 11" key="1">
    <citation type="submission" date="2018-10" db="EMBL/GenBank/DDBJ databases">
        <authorList>
            <consortium name="Pathogen Informatics"/>
        </authorList>
    </citation>
    <scope>NUCLEOTIDE SEQUENCE [LARGE SCALE GENOMIC DNA]</scope>
</reference>
<evidence type="ECO:0000259" key="9">
    <source>
        <dbReference type="PROSITE" id="PS50166"/>
    </source>
</evidence>
<proteinExistence type="inferred from homology"/>
<evidence type="ECO:0000256" key="2">
    <source>
        <dbReference type="ARBA" id="ARBA00004496"/>
    </source>
</evidence>
<evidence type="ECO:0000256" key="8">
    <source>
        <dbReference type="SAM" id="MobiDB-lite"/>
    </source>
</evidence>
<dbReference type="Gene3D" id="1.25.10.10">
    <property type="entry name" value="Leucine-rich Repeat Variant"/>
    <property type="match status" value="1"/>
</dbReference>
<dbReference type="Pfam" id="PF25758">
    <property type="entry name" value="TPR_IPO11"/>
    <property type="match status" value="1"/>
</dbReference>
<protein>
    <submittedName>
        <fullName evidence="12">Importin N-terminal domain-containing protein</fullName>
    </submittedName>
</protein>
<dbReference type="GO" id="GO:0031267">
    <property type="term" value="F:small GTPase binding"/>
    <property type="evidence" value="ECO:0007669"/>
    <property type="project" value="InterPro"/>
</dbReference>
<evidence type="ECO:0000313" key="12">
    <source>
        <dbReference type="WBParaSite" id="MCU_001853-RB"/>
    </source>
</evidence>
<evidence type="ECO:0000256" key="4">
    <source>
        <dbReference type="ARBA" id="ARBA00022448"/>
    </source>
</evidence>
<dbReference type="WBParaSite" id="MCU_001853-RB">
    <property type="protein sequence ID" value="MCU_001853-RB"/>
    <property type="gene ID" value="MCU_001853"/>
</dbReference>
<evidence type="ECO:0000313" key="11">
    <source>
        <dbReference type="Proteomes" id="UP000267029"/>
    </source>
</evidence>
<keyword evidence="4" id="KW-0813">Transport</keyword>
<feature type="domain" description="Importin N-terminal" evidence="9">
    <location>
        <begin position="22"/>
        <end position="102"/>
    </location>
</feature>
<evidence type="ECO:0000256" key="6">
    <source>
        <dbReference type="ARBA" id="ARBA00022927"/>
    </source>
</evidence>
<keyword evidence="6" id="KW-0653">Protein transport</keyword>
<reference evidence="12" key="2">
    <citation type="submission" date="2019-11" db="UniProtKB">
        <authorList>
            <consortium name="WormBaseParasite"/>
        </authorList>
    </citation>
    <scope>IDENTIFICATION</scope>
</reference>
<dbReference type="SMART" id="SM00913">
    <property type="entry name" value="IBN_N"/>
    <property type="match status" value="1"/>
</dbReference>
<keyword evidence="7" id="KW-0539">Nucleus</keyword>
<dbReference type="PANTHER" id="PTHR10997">
    <property type="entry name" value="IMPORTIN-7, 8, 11"/>
    <property type="match status" value="1"/>
</dbReference>
<dbReference type="AlphaFoldDB" id="A0A0R3UGK0"/>
<dbReference type="OrthoDB" id="760868at2759"/>
<dbReference type="EMBL" id="UXSR01005254">
    <property type="protein sequence ID" value="VDD80357.1"/>
    <property type="molecule type" value="Genomic_DNA"/>
</dbReference>
<comment type="subcellular location">
    <subcellularLocation>
        <location evidence="2">Cytoplasm</location>
    </subcellularLocation>
    <subcellularLocation>
        <location evidence="1">Nucleus</location>
    </subcellularLocation>
</comment>
<comment type="similarity">
    <text evidence="3">Belongs to the importin beta family.</text>
</comment>
<dbReference type="InterPro" id="IPR011989">
    <property type="entry name" value="ARM-like"/>
</dbReference>
<keyword evidence="11" id="KW-1185">Reference proteome</keyword>
<dbReference type="Pfam" id="PF03810">
    <property type="entry name" value="IBN_N"/>
    <property type="match status" value="1"/>
</dbReference>
<dbReference type="InterPro" id="IPR016024">
    <property type="entry name" value="ARM-type_fold"/>
</dbReference>
<feature type="region of interest" description="Disordered" evidence="8">
    <location>
        <begin position="1042"/>
        <end position="1065"/>
    </location>
</feature>
<evidence type="ECO:0000256" key="3">
    <source>
        <dbReference type="ARBA" id="ARBA00007991"/>
    </source>
</evidence>
<evidence type="ECO:0000256" key="5">
    <source>
        <dbReference type="ARBA" id="ARBA00022490"/>
    </source>
</evidence>
<feature type="compositionally biased region" description="Polar residues" evidence="8">
    <location>
        <begin position="1045"/>
        <end position="1057"/>
    </location>
</feature>
<sequence length="1065" mass="120509">MDVHRIVQALQASLQPEQQAEAEKLLVEMHKIIGFAPTLVQIVLEQSLDLSVRQAGAVFLKNMILKSWKQREQSSPDEPIPFQIHENDKEAIRGVIVHAVVSSVIPIQSILQVAVGKILRSDFPSRYPNFVEHMARYLNTTDFRELHGALLCLYALVQVYEHKTTDKGPLPQTMSSLLPLLHQRMVTMLADTSDESLCLQKLVLKIFYRYTDFFLPVSSINEQWFTEWHVLFCSILQNFNGSNDDADSAYWKRQKWVARILYCLFTSYGSPGNVQKKYSNFADWYLKSFSNQVLTAFLKVCDAYRKQTFVSPKVMAETLSYLSASLSHAFSWKILQPNFDTLLQDVIVPLLSHSDELAEMWEHDPLEYIRYNTSMYMTLHNPGEAAAHFIKDACTKRKGILDKSMQYCIQVLTHNVKPQIKDGALHLVGTVCSTLLRNRDYKQQLESFMTTHVLPLFEAPEGYRRARACWLVGKLSRAKFNNVSILCQTALVCRHLMCSDPDLPVRVAAAKTVFSLMKDQDEVKKVMSAHLPELVMQLLKLLRETEFDDLNVVLRDVLIYYDEIQPISVQMLQHLSGTFVKLIGVQQNGEGLVSVAEGSAAGDLDYDETKEYQSLVATGVMENIESLMSVMEDNAELVANSEPVIVQLIQVILKNKVSDFYDEAFSLICSMTCTNVSPLLWSVFDWLYQAYETDAGDCFASMMPALHNYVTVDPKTFVASPERVKMLISMCRKSLQADDDQSTEGVHAAKMLEILTLNFRGQLDNCVPEFVELALTRLSRKTTIAELRVMCLEVVIAAIVTSAAIVLPILCNHMWPETQTPIIENVLKIWMDSIHEFSGLHDRRVCVLGLCTLLSLRADQRPPAVDAICAQYLPALLRVLTDLKNAYALKKEAEKEEESESDDDDDDLDEDGLADAAGEVADSDDDVIDEEGSRYLELLEAVEAELGDGDNDDDDDDDDDDDFEADSVMENFDTELDKEECEMDEYVTFYQLMTEMETADAAWYQRLVSPLSDTQKAEFKEIAKTAIHCIEQKQSKQIEKAGGYNFQQTDVPSSFNFSGDPPPQA</sequence>
<keyword evidence="5" id="KW-0963">Cytoplasm</keyword>
<dbReference type="GO" id="GO:0006606">
    <property type="term" value="P:protein import into nucleus"/>
    <property type="evidence" value="ECO:0007669"/>
    <property type="project" value="TreeGrafter"/>
</dbReference>
<dbReference type="SUPFAM" id="SSF48371">
    <property type="entry name" value="ARM repeat"/>
    <property type="match status" value="1"/>
</dbReference>
<accession>A0A0R3UGK0</accession>
<feature type="compositionally biased region" description="Acidic residues" evidence="8">
    <location>
        <begin position="895"/>
        <end position="913"/>
    </location>
</feature>